<evidence type="ECO:0000313" key="2">
    <source>
        <dbReference type="Proteomes" id="UP001596368"/>
    </source>
</evidence>
<keyword evidence="2" id="KW-1185">Reference proteome</keyword>
<gene>
    <name evidence="1" type="ORF">ACFQRB_10385</name>
</gene>
<accession>A0ABD5XT11</accession>
<sequence>MLTLCFSSSKNHRSSFASARRRCRSHVDDAIPIAVATSSALLARGHSK</sequence>
<reference evidence="1 2" key="1">
    <citation type="journal article" date="2019" name="Int. J. Syst. Evol. Microbiol.">
        <title>The Global Catalogue of Microorganisms (GCM) 10K type strain sequencing project: providing services to taxonomists for standard genome sequencing and annotation.</title>
        <authorList>
            <consortium name="The Broad Institute Genomics Platform"/>
            <consortium name="The Broad Institute Genome Sequencing Center for Infectious Disease"/>
            <person name="Wu L."/>
            <person name="Ma J."/>
        </authorList>
    </citation>
    <scope>NUCLEOTIDE SEQUENCE [LARGE SCALE GENOMIC DNA]</scope>
    <source>
        <strain evidence="1 2">DT92</strain>
    </source>
</reference>
<name>A0ABD5XT11_9EURY</name>
<dbReference type="EMBL" id="JBHSZG010000001">
    <property type="protein sequence ID" value="MFC7136789.1"/>
    <property type="molecule type" value="Genomic_DNA"/>
</dbReference>
<dbReference type="AlphaFoldDB" id="A0ABD5XT11"/>
<evidence type="ECO:0000313" key="1">
    <source>
        <dbReference type="EMBL" id="MFC7136789.1"/>
    </source>
</evidence>
<organism evidence="1 2">
    <name type="scientific">Halobaculum litoreum</name>
    <dbReference type="NCBI Taxonomy" id="3031998"/>
    <lineage>
        <taxon>Archaea</taxon>
        <taxon>Methanobacteriati</taxon>
        <taxon>Methanobacteriota</taxon>
        <taxon>Stenosarchaea group</taxon>
        <taxon>Halobacteria</taxon>
        <taxon>Halobacteriales</taxon>
        <taxon>Haloferacaceae</taxon>
        <taxon>Halobaculum</taxon>
    </lineage>
</organism>
<comment type="caution">
    <text evidence="1">The sequence shown here is derived from an EMBL/GenBank/DDBJ whole genome shotgun (WGS) entry which is preliminary data.</text>
</comment>
<proteinExistence type="predicted"/>
<protein>
    <submittedName>
        <fullName evidence="1">Uncharacterized protein</fullName>
    </submittedName>
</protein>
<dbReference type="Proteomes" id="UP001596368">
    <property type="component" value="Unassembled WGS sequence"/>
</dbReference>